<proteinExistence type="predicted"/>
<comment type="caution">
    <text evidence="2">The sequence shown here is derived from an EMBL/GenBank/DDBJ whole genome shotgun (WGS) entry which is preliminary data.</text>
</comment>
<sequence>MGRTLSKRLIGFALCSAVLSFCAYLLFYLVWNVFFFYSTPGLILPWVAALILHIPAGGVVAQRQQLPCPSLKESVVFLAVVGAVYAGAASFLWNSTLSVSYSLYELVILHINPVMGFLEEAGFLLPFPWYEVLFLPGGFFLTHLISALLPAGLFLAGMVFWRKSWLTRDKTVV</sequence>
<evidence type="ECO:0000313" key="2">
    <source>
        <dbReference type="EMBL" id="HIY21059.1"/>
    </source>
</evidence>
<evidence type="ECO:0000256" key="1">
    <source>
        <dbReference type="SAM" id="Phobius"/>
    </source>
</evidence>
<organism evidence="2 3">
    <name type="scientific">Candidatus Flavonifractor merdigallinarum</name>
    <dbReference type="NCBI Taxonomy" id="2838589"/>
    <lineage>
        <taxon>Bacteria</taxon>
        <taxon>Bacillati</taxon>
        <taxon>Bacillota</taxon>
        <taxon>Clostridia</taxon>
        <taxon>Eubacteriales</taxon>
        <taxon>Oscillospiraceae</taxon>
        <taxon>Flavonifractor</taxon>
    </lineage>
</organism>
<accession>A0A9D1Y7D9</accession>
<keyword evidence="1" id="KW-1133">Transmembrane helix</keyword>
<protein>
    <submittedName>
        <fullName evidence="2">Uncharacterized protein</fullName>
    </submittedName>
</protein>
<gene>
    <name evidence="2" type="ORF">H9841_04040</name>
</gene>
<keyword evidence="1" id="KW-0472">Membrane</keyword>
<evidence type="ECO:0000313" key="3">
    <source>
        <dbReference type="Proteomes" id="UP000823868"/>
    </source>
</evidence>
<reference evidence="2" key="2">
    <citation type="submission" date="2021-04" db="EMBL/GenBank/DDBJ databases">
        <authorList>
            <person name="Gilroy R."/>
        </authorList>
    </citation>
    <scope>NUCLEOTIDE SEQUENCE</scope>
    <source>
        <strain evidence="2">ChiBcec16_6824</strain>
    </source>
</reference>
<feature type="transmembrane region" description="Helical" evidence="1">
    <location>
        <begin position="74"/>
        <end position="93"/>
    </location>
</feature>
<dbReference type="Proteomes" id="UP000823868">
    <property type="component" value="Unassembled WGS sequence"/>
</dbReference>
<feature type="transmembrane region" description="Helical" evidence="1">
    <location>
        <begin position="43"/>
        <end position="62"/>
    </location>
</feature>
<reference evidence="2" key="1">
    <citation type="journal article" date="2021" name="PeerJ">
        <title>Extensive microbial diversity within the chicken gut microbiome revealed by metagenomics and culture.</title>
        <authorList>
            <person name="Gilroy R."/>
            <person name="Ravi A."/>
            <person name="Getino M."/>
            <person name="Pursley I."/>
            <person name="Horton D.L."/>
            <person name="Alikhan N.F."/>
            <person name="Baker D."/>
            <person name="Gharbi K."/>
            <person name="Hall N."/>
            <person name="Watson M."/>
            <person name="Adriaenssens E.M."/>
            <person name="Foster-Nyarko E."/>
            <person name="Jarju S."/>
            <person name="Secka A."/>
            <person name="Antonio M."/>
            <person name="Oren A."/>
            <person name="Chaudhuri R.R."/>
            <person name="La Ragione R."/>
            <person name="Hildebrand F."/>
            <person name="Pallen M.J."/>
        </authorList>
    </citation>
    <scope>NUCLEOTIDE SEQUENCE</scope>
    <source>
        <strain evidence="2">ChiBcec16_6824</strain>
    </source>
</reference>
<dbReference type="EMBL" id="DXDX01000074">
    <property type="protein sequence ID" value="HIY21059.1"/>
    <property type="molecule type" value="Genomic_DNA"/>
</dbReference>
<feature type="transmembrane region" description="Helical" evidence="1">
    <location>
        <begin position="133"/>
        <end position="161"/>
    </location>
</feature>
<keyword evidence="1" id="KW-0812">Transmembrane</keyword>
<dbReference type="AlphaFoldDB" id="A0A9D1Y7D9"/>
<name>A0A9D1Y7D9_9FIRM</name>
<feature type="transmembrane region" description="Helical" evidence="1">
    <location>
        <begin position="9"/>
        <end position="31"/>
    </location>
</feature>